<dbReference type="EMBL" id="SDMP01000020">
    <property type="protein sequence ID" value="RYQ84956.1"/>
    <property type="molecule type" value="Genomic_DNA"/>
</dbReference>
<name>A0A444X5J0_ARAHY</name>
<dbReference type="Proteomes" id="UP000289738">
    <property type="component" value="Chromosome B10"/>
</dbReference>
<comment type="caution">
    <text evidence="2">The sequence shown here is derived from an EMBL/GenBank/DDBJ whole genome shotgun (WGS) entry which is preliminary data.</text>
</comment>
<gene>
    <name evidence="2" type="ORF">Ahy_B10g104465</name>
</gene>
<reference evidence="2 3" key="1">
    <citation type="submission" date="2019-01" db="EMBL/GenBank/DDBJ databases">
        <title>Sequencing of cultivated peanut Arachis hypogaea provides insights into genome evolution and oil improvement.</title>
        <authorList>
            <person name="Chen X."/>
        </authorList>
    </citation>
    <scope>NUCLEOTIDE SEQUENCE [LARGE SCALE GENOMIC DNA]</scope>
    <source>
        <strain evidence="3">cv. Fuhuasheng</strain>
        <tissue evidence="2">Leaves</tissue>
    </source>
</reference>
<keyword evidence="3" id="KW-1185">Reference proteome</keyword>
<evidence type="ECO:0000313" key="3">
    <source>
        <dbReference type="Proteomes" id="UP000289738"/>
    </source>
</evidence>
<evidence type="ECO:0000256" key="1">
    <source>
        <dbReference type="SAM" id="MobiDB-lite"/>
    </source>
</evidence>
<feature type="region of interest" description="Disordered" evidence="1">
    <location>
        <begin position="77"/>
        <end position="99"/>
    </location>
</feature>
<evidence type="ECO:0000313" key="2">
    <source>
        <dbReference type="EMBL" id="RYQ84956.1"/>
    </source>
</evidence>
<organism evidence="2 3">
    <name type="scientific">Arachis hypogaea</name>
    <name type="common">Peanut</name>
    <dbReference type="NCBI Taxonomy" id="3818"/>
    <lineage>
        <taxon>Eukaryota</taxon>
        <taxon>Viridiplantae</taxon>
        <taxon>Streptophyta</taxon>
        <taxon>Embryophyta</taxon>
        <taxon>Tracheophyta</taxon>
        <taxon>Spermatophyta</taxon>
        <taxon>Magnoliopsida</taxon>
        <taxon>eudicotyledons</taxon>
        <taxon>Gunneridae</taxon>
        <taxon>Pentapetalae</taxon>
        <taxon>rosids</taxon>
        <taxon>fabids</taxon>
        <taxon>Fabales</taxon>
        <taxon>Fabaceae</taxon>
        <taxon>Papilionoideae</taxon>
        <taxon>50 kb inversion clade</taxon>
        <taxon>dalbergioids sensu lato</taxon>
        <taxon>Dalbergieae</taxon>
        <taxon>Pterocarpus clade</taxon>
        <taxon>Arachis</taxon>
    </lineage>
</organism>
<sequence length="99" mass="11304">MRPLLQKRPVLIGASQADDQRDVIVLDGIGSFGAIDFDAFRIKGFSIRRSKVGHCKKARSEGDVIWQIFMCSRQGERDAKHVHRTNRKMDPRPINAMRV</sequence>
<proteinExistence type="predicted"/>
<dbReference type="AlphaFoldDB" id="A0A444X5J0"/>
<protein>
    <submittedName>
        <fullName evidence="2">Uncharacterized protein</fullName>
    </submittedName>
</protein>
<accession>A0A444X5J0</accession>